<evidence type="ECO:0000313" key="13">
    <source>
        <dbReference type="Proteomes" id="UP000249464"/>
    </source>
</evidence>
<dbReference type="PIRSF" id="PIRSF033096">
    <property type="entry name" value="PPPtase_5"/>
    <property type="match status" value="1"/>
</dbReference>
<keyword evidence="3 9" id="KW-0378">Hydrolase</keyword>
<sequence length="364" mass="41323">MAEGQDIDLDSVIDRLLEVRGNRPGKQVQLQEYEIKFLCTKAREIFINQPILLELEAPIKICGDIHGQYYDLLRLFEYGGFPPEANYLFLGDYVDRGKQSLETICLLLAYKIKYPENFFILRGNHECASINRIYGFYDECASVVGRVYVCVARTRVADCLPLLPPSLTGKRRYNIKLWKTFTDCFNCLPIAAIIDEKIFTMHGGLSPDLQSMEQIRRVMRPTDVPDTGLLCDLLWSDPDKDITGWSENDRGVSFTFGPDVVSRFLQKHDMDLICRAHQVVEDGYEFFAKRQLVTLFSAPRVVSRNYCGEFDNAGAMMSVDETLLCSFQILKPAEKKKTFSYGGSGQGRPVTPPRKSKGGKGKQT</sequence>
<organism evidence="12 13">
    <name type="scientific">Microbotryum silenes-dioicae</name>
    <dbReference type="NCBI Taxonomy" id="796604"/>
    <lineage>
        <taxon>Eukaryota</taxon>
        <taxon>Fungi</taxon>
        <taxon>Dikarya</taxon>
        <taxon>Basidiomycota</taxon>
        <taxon>Pucciniomycotina</taxon>
        <taxon>Microbotryomycetes</taxon>
        <taxon>Microbotryales</taxon>
        <taxon>Microbotryaceae</taxon>
        <taxon>Microbotryum</taxon>
    </lineage>
</organism>
<dbReference type="GO" id="GO:0007346">
    <property type="term" value="P:regulation of mitotic cell cycle"/>
    <property type="evidence" value="ECO:0007669"/>
    <property type="project" value="TreeGrafter"/>
</dbReference>
<dbReference type="STRING" id="796604.A0A2X0M815"/>
<dbReference type="Pfam" id="PF00149">
    <property type="entry name" value="Metallophos"/>
    <property type="match status" value="1"/>
</dbReference>
<feature type="domain" description="Serine/threonine specific protein phosphatases" evidence="11">
    <location>
        <begin position="121"/>
        <end position="126"/>
    </location>
</feature>
<dbReference type="AlphaFoldDB" id="A0A2X0M815"/>
<comment type="cofactor">
    <cofactor evidence="1">
        <name>Mn(2+)</name>
        <dbReference type="ChEBI" id="CHEBI:29035"/>
    </cofactor>
</comment>
<keyword evidence="2" id="KW-0479">Metal-binding</keyword>
<dbReference type="GO" id="GO:0007059">
    <property type="term" value="P:chromosome segregation"/>
    <property type="evidence" value="ECO:0007669"/>
    <property type="project" value="TreeGrafter"/>
</dbReference>
<dbReference type="Gene3D" id="3.60.21.10">
    <property type="match status" value="1"/>
</dbReference>
<dbReference type="SMART" id="SM00156">
    <property type="entry name" value="PP2Ac"/>
    <property type="match status" value="1"/>
</dbReference>
<dbReference type="InterPro" id="IPR004843">
    <property type="entry name" value="Calcineurin-like_PHP"/>
</dbReference>
<feature type="compositionally biased region" description="Basic residues" evidence="10">
    <location>
        <begin position="354"/>
        <end position="364"/>
    </location>
</feature>
<dbReference type="PANTHER" id="PTHR11668:SF300">
    <property type="entry name" value="SERINE_THREONINE-PROTEIN PHOSPHATASE"/>
    <property type="match status" value="1"/>
</dbReference>
<evidence type="ECO:0000256" key="4">
    <source>
        <dbReference type="ARBA" id="ARBA00022912"/>
    </source>
</evidence>
<evidence type="ECO:0000256" key="3">
    <source>
        <dbReference type="ARBA" id="ARBA00022801"/>
    </source>
</evidence>
<dbReference type="PANTHER" id="PTHR11668">
    <property type="entry name" value="SERINE/THREONINE PROTEIN PHOSPHATASE"/>
    <property type="match status" value="1"/>
</dbReference>
<reference evidence="12 13" key="1">
    <citation type="submission" date="2016-11" db="EMBL/GenBank/DDBJ databases">
        <authorList>
            <person name="Jaros S."/>
            <person name="Januszkiewicz K."/>
            <person name="Wedrychowicz H."/>
        </authorList>
    </citation>
    <scope>NUCLEOTIDE SEQUENCE [LARGE SCALE GENOMIC DNA]</scope>
</reference>
<dbReference type="InterPro" id="IPR029052">
    <property type="entry name" value="Metallo-depent_PP-like"/>
</dbReference>
<dbReference type="GO" id="GO:0005737">
    <property type="term" value="C:cytoplasm"/>
    <property type="evidence" value="ECO:0007669"/>
    <property type="project" value="TreeGrafter"/>
</dbReference>
<evidence type="ECO:0000256" key="2">
    <source>
        <dbReference type="ARBA" id="ARBA00022723"/>
    </source>
</evidence>
<keyword evidence="13" id="KW-1185">Reference proteome</keyword>
<proteinExistence type="inferred from homology"/>
<dbReference type="GO" id="GO:0005634">
    <property type="term" value="C:nucleus"/>
    <property type="evidence" value="ECO:0007669"/>
    <property type="project" value="TreeGrafter"/>
</dbReference>
<dbReference type="EMBL" id="FQNC01000043">
    <property type="protein sequence ID" value="SGY48386.1"/>
    <property type="molecule type" value="Genomic_DNA"/>
</dbReference>
<evidence type="ECO:0000256" key="9">
    <source>
        <dbReference type="RuleBase" id="RU004273"/>
    </source>
</evidence>
<feature type="region of interest" description="Disordered" evidence="10">
    <location>
        <begin position="338"/>
        <end position="364"/>
    </location>
</feature>
<evidence type="ECO:0000259" key="11">
    <source>
        <dbReference type="PROSITE" id="PS00125"/>
    </source>
</evidence>
<comment type="catalytic activity">
    <reaction evidence="7 9">
        <text>O-phospho-L-threonyl-[protein] + H2O = L-threonyl-[protein] + phosphate</text>
        <dbReference type="Rhea" id="RHEA:47004"/>
        <dbReference type="Rhea" id="RHEA-COMP:11060"/>
        <dbReference type="Rhea" id="RHEA-COMP:11605"/>
        <dbReference type="ChEBI" id="CHEBI:15377"/>
        <dbReference type="ChEBI" id="CHEBI:30013"/>
        <dbReference type="ChEBI" id="CHEBI:43474"/>
        <dbReference type="ChEBI" id="CHEBI:61977"/>
        <dbReference type="EC" id="3.1.3.16"/>
    </reaction>
</comment>
<dbReference type="PRINTS" id="PR00114">
    <property type="entry name" value="STPHPHTASE"/>
</dbReference>
<dbReference type="CDD" id="cd07414">
    <property type="entry name" value="MPP_PP1_PPKL"/>
    <property type="match status" value="1"/>
</dbReference>
<name>A0A2X0M815_9BASI</name>
<evidence type="ECO:0000313" key="12">
    <source>
        <dbReference type="EMBL" id="SGY48386.1"/>
    </source>
</evidence>
<dbReference type="InterPro" id="IPR031675">
    <property type="entry name" value="STPPase_N"/>
</dbReference>
<dbReference type="Pfam" id="PF16891">
    <property type="entry name" value="STPPase_N"/>
    <property type="match status" value="1"/>
</dbReference>
<dbReference type="EC" id="3.1.3.16" evidence="9"/>
<accession>A0A2X0M815</accession>
<dbReference type="InterPro" id="IPR050341">
    <property type="entry name" value="PP1_catalytic_subunit"/>
</dbReference>
<gene>
    <name evidence="12" type="primary">BQ5605_C001g00647</name>
    <name evidence="12" type="ORF">BQ5605_C001G00647</name>
</gene>
<dbReference type="InterPro" id="IPR006186">
    <property type="entry name" value="Ser/Thr-sp_prot-phosphatase"/>
</dbReference>
<dbReference type="GO" id="GO:0004722">
    <property type="term" value="F:protein serine/threonine phosphatase activity"/>
    <property type="evidence" value="ECO:0007669"/>
    <property type="project" value="UniProtKB-EC"/>
</dbReference>
<dbReference type="FunFam" id="3.60.21.10:FF:000212">
    <property type="entry name" value="Serine/threonine-protein phosphatase"/>
    <property type="match status" value="1"/>
</dbReference>
<evidence type="ECO:0000256" key="7">
    <source>
        <dbReference type="ARBA" id="ARBA00048336"/>
    </source>
</evidence>
<dbReference type="Proteomes" id="UP000249464">
    <property type="component" value="Unassembled WGS sequence"/>
</dbReference>
<evidence type="ECO:0000256" key="5">
    <source>
        <dbReference type="ARBA" id="ARBA00023211"/>
    </source>
</evidence>
<dbReference type="SUPFAM" id="SSF56300">
    <property type="entry name" value="Metallo-dependent phosphatases"/>
    <property type="match status" value="1"/>
</dbReference>
<keyword evidence="4" id="KW-0904">Protein phosphatase</keyword>
<feature type="active site" description="Proton donor/acceptor" evidence="8">
    <location>
        <position position="125"/>
    </location>
</feature>
<dbReference type="PROSITE" id="PS00125">
    <property type="entry name" value="SER_THR_PHOSPHATASE"/>
    <property type="match status" value="1"/>
</dbReference>
<evidence type="ECO:0000256" key="8">
    <source>
        <dbReference type="PIRSR" id="PIRSR033096-1"/>
    </source>
</evidence>
<evidence type="ECO:0000256" key="6">
    <source>
        <dbReference type="ARBA" id="ARBA00047761"/>
    </source>
</evidence>
<protein>
    <recommendedName>
        <fullName evidence="9">Serine/threonine-protein phosphatase</fullName>
        <ecNumber evidence="9">3.1.3.16</ecNumber>
    </recommendedName>
</protein>
<evidence type="ECO:0000256" key="1">
    <source>
        <dbReference type="ARBA" id="ARBA00001936"/>
    </source>
</evidence>
<evidence type="ECO:0000256" key="10">
    <source>
        <dbReference type="SAM" id="MobiDB-lite"/>
    </source>
</evidence>
<dbReference type="GO" id="GO:0046872">
    <property type="term" value="F:metal ion binding"/>
    <property type="evidence" value="ECO:0007669"/>
    <property type="project" value="UniProtKB-KW"/>
</dbReference>
<comment type="catalytic activity">
    <reaction evidence="6">
        <text>O-phospho-L-seryl-[protein] + H2O = L-seryl-[protein] + phosphate</text>
        <dbReference type="Rhea" id="RHEA:20629"/>
        <dbReference type="Rhea" id="RHEA-COMP:9863"/>
        <dbReference type="Rhea" id="RHEA-COMP:11604"/>
        <dbReference type="ChEBI" id="CHEBI:15377"/>
        <dbReference type="ChEBI" id="CHEBI:29999"/>
        <dbReference type="ChEBI" id="CHEBI:43474"/>
        <dbReference type="ChEBI" id="CHEBI:83421"/>
        <dbReference type="EC" id="3.1.3.16"/>
    </reaction>
</comment>
<comment type="similarity">
    <text evidence="9">Belongs to the PPP phosphatase family.</text>
</comment>
<keyword evidence="5" id="KW-0464">Manganese</keyword>